<feature type="compositionally biased region" description="Basic and acidic residues" evidence="5">
    <location>
        <begin position="252"/>
        <end position="263"/>
    </location>
</feature>
<evidence type="ECO:0000256" key="2">
    <source>
        <dbReference type="ARBA" id="ARBA00022723"/>
    </source>
</evidence>
<dbReference type="AlphaFoldDB" id="V4B9M0"/>
<accession>V4B9M0</accession>
<reference evidence="7 8" key="1">
    <citation type="journal article" date="2013" name="Nature">
        <title>Insights into bilaterian evolution from three spiralian genomes.</title>
        <authorList>
            <person name="Simakov O."/>
            <person name="Marletaz F."/>
            <person name="Cho S.J."/>
            <person name="Edsinger-Gonzales E."/>
            <person name="Havlak P."/>
            <person name="Hellsten U."/>
            <person name="Kuo D.H."/>
            <person name="Larsson T."/>
            <person name="Lv J."/>
            <person name="Arendt D."/>
            <person name="Savage R."/>
            <person name="Osoegawa K."/>
            <person name="de Jong P."/>
            <person name="Grimwood J."/>
            <person name="Chapman J.A."/>
            <person name="Shapiro H."/>
            <person name="Aerts A."/>
            <person name="Otillar R.P."/>
            <person name="Terry A.Y."/>
            <person name="Boore J.L."/>
            <person name="Grigoriev I.V."/>
            <person name="Lindberg D.R."/>
            <person name="Seaver E.C."/>
            <person name="Weisblat D.A."/>
            <person name="Putnam N.H."/>
            <person name="Rokhsar D.S."/>
        </authorList>
    </citation>
    <scope>NUCLEOTIDE SEQUENCE [LARGE SCALE GENOMIC DNA]</scope>
</reference>
<feature type="compositionally biased region" description="Polar residues" evidence="5">
    <location>
        <begin position="160"/>
        <end position="169"/>
    </location>
</feature>
<dbReference type="HOGENOM" id="CLU_546652_0_0_1"/>
<feature type="compositionally biased region" description="Low complexity" evidence="5">
    <location>
        <begin position="356"/>
        <end position="372"/>
    </location>
</feature>
<dbReference type="Gene3D" id="2.30.30.140">
    <property type="match status" value="1"/>
</dbReference>
<protein>
    <recommendedName>
        <fullName evidence="6">ATPase MORC2 chromo domain-containing protein</fullName>
    </recommendedName>
</protein>
<dbReference type="PANTHER" id="PTHR23337">
    <property type="entry name" value="ZINC FINGER CW-TYPE COILED-COIL DOMAIN PROTEIN 1"/>
    <property type="match status" value="1"/>
</dbReference>
<dbReference type="EMBL" id="KB199882">
    <property type="protein sequence ID" value="ESP04126.1"/>
    <property type="molecule type" value="Genomic_DNA"/>
</dbReference>
<gene>
    <name evidence="7" type="ORF">LOTGIDRAFT_237540</name>
</gene>
<name>V4B9M0_LOTGI</name>
<dbReference type="GeneID" id="20250480"/>
<feature type="compositionally biased region" description="Low complexity" evidence="5">
    <location>
        <begin position="193"/>
        <end position="202"/>
    </location>
</feature>
<dbReference type="KEGG" id="lgi:LOTGIDRAFT_237540"/>
<keyword evidence="2" id="KW-0479">Metal-binding</keyword>
<comment type="subcellular location">
    <subcellularLocation>
        <location evidence="1">Nucleus</location>
    </subcellularLocation>
</comment>
<dbReference type="OMA" id="AMKNTPP"/>
<dbReference type="CTD" id="20250480"/>
<organism evidence="7 8">
    <name type="scientific">Lottia gigantea</name>
    <name type="common">Giant owl limpet</name>
    <dbReference type="NCBI Taxonomy" id="225164"/>
    <lineage>
        <taxon>Eukaryota</taxon>
        <taxon>Metazoa</taxon>
        <taxon>Spiralia</taxon>
        <taxon>Lophotrochozoa</taxon>
        <taxon>Mollusca</taxon>
        <taxon>Gastropoda</taxon>
        <taxon>Patellogastropoda</taxon>
        <taxon>Lottioidea</taxon>
        <taxon>Lottiidae</taxon>
        <taxon>Lottia</taxon>
    </lineage>
</organism>
<evidence type="ECO:0000256" key="1">
    <source>
        <dbReference type="ARBA" id="ARBA00004123"/>
    </source>
</evidence>
<feature type="compositionally biased region" description="Basic and acidic residues" evidence="5">
    <location>
        <begin position="172"/>
        <end position="192"/>
    </location>
</feature>
<feature type="region of interest" description="Disordered" evidence="5">
    <location>
        <begin position="1"/>
        <end position="275"/>
    </location>
</feature>
<feature type="compositionally biased region" description="Basic and acidic residues" evidence="5">
    <location>
        <begin position="15"/>
        <end position="127"/>
    </location>
</feature>
<evidence type="ECO:0000256" key="5">
    <source>
        <dbReference type="SAM" id="MobiDB-lite"/>
    </source>
</evidence>
<dbReference type="Proteomes" id="UP000030746">
    <property type="component" value="Unassembled WGS sequence"/>
</dbReference>
<dbReference type="InterPro" id="IPR056360">
    <property type="entry name" value="Chromo_MORC2_6th"/>
</dbReference>
<dbReference type="STRING" id="225164.V4B9M0"/>
<dbReference type="GO" id="GO:0046872">
    <property type="term" value="F:metal ion binding"/>
    <property type="evidence" value="ECO:0007669"/>
    <property type="project" value="UniProtKB-KW"/>
</dbReference>
<feature type="region of interest" description="Disordered" evidence="5">
    <location>
        <begin position="330"/>
        <end position="376"/>
    </location>
</feature>
<evidence type="ECO:0000256" key="4">
    <source>
        <dbReference type="ARBA" id="ARBA00023242"/>
    </source>
</evidence>
<dbReference type="GO" id="GO:0005634">
    <property type="term" value="C:nucleus"/>
    <property type="evidence" value="ECO:0007669"/>
    <property type="project" value="UniProtKB-SubCell"/>
</dbReference>
<keyword evidence="8" id="KW-1185">Reference proteome</keyword>
<dbReference type="RefSeq" id="XP_009045211.1">
    <property type="nucleotide sequence ID" value="XM_009046963.1"/>
</dbReference>
<keyword evidence="3" id="KW-0175">Coiled coil</keyword>
<evidence type="ECO:0000313" key="7">
    <source>
        <dbReference type="EMBL" id="ESP04126.1"/>
    </source>
</evidence>
<evidence type="ECO:0000313" key="8">
    <source>
        <dbReference type="Proteomes" id="UP000030746"/>
    </source>
</evidence>
<dbReference type="Pfam" id="PF23327">
    <property type="entry name" value="Chromo_MORC2_6th"/>
    <property type="match status" value="1"/>
</dbReference>
<dbReference type="OrthoDB" id="10251809at2759"/>
<proteinExistence type="predicted"/>
<feature type="domain" description="ATPase MORC2 chromo" evidence="6">
    <location>
        <begin position="274"/>
        <end position="331"/>
    </location>
</feature>
<evidence type="ECO:0000256" key="3">
    <source>
        <dbReference type="ARBA" id="ARBA00023054"/>
    </source>
</evidence>
<sequence>MLEKLKKQKVINSSRELKDLEKDHERERELQIERKRIEREKTLAREQKERERLKAEREKQKVEDERKKERDRERALRDRERAAERAEREKEKAFEKKEKDKEKLEIQKQRERERIEREKERERERAKAAKARTVAQAKLKSSPVKSKPPPKSNMKAIKSGPNQGVQVISSAKLKETSQKPEIRKPAYIESTRRASSVSSASESDADTPLKRGRKTEDSEIDVPAKKIKSSSTDSDSDFVKDRLENNEADATSDSKEENMEVDKNGVTLNDADSNDEVGTRVGALVNGKWYMGCVVKVAADGKWKVKFDNHPKDKYDKWFDKKSKEIRIAKNGQKLIESSNEPPPSPVGEEEKAEATTDTEAPTSSTATPSSSQNSQINEEIANGYRTCLRYFLPPQWIMDKDAISAMADQELSVFPLDDFFDHYERGLRRLVSNFQTEAAARKQEADESKNKLSSLRKLIAKLLKSINEEFDIDPEADGEQVDELLAVCVRQATQSNPS</sequence>
<evidence type="ECO:0000259" key="6">
    <source>
        <dbReference type="Pfam" id="PF23327"/>
    </source>
</evidence>
<keyword evidence="4" id="KW-0539">Nucleus</keyword>
<dbReference type="PANTHER" id="PTHR23337:SF3">
    <property type="entry name" value="MORC FAMILY CW-TYPE ZINC FINGER 2"/>
    <property type="match status" value="1"/>
</dbReference>